<sequence>MTDPRQTPPARPQTASGAGIDRALTNGTLFRTALLLLLLGAALAWSHVLLLVFGSILVAIAMRAGGNGLHRLMGLPVKLGVILVVVAVIGVVAGGIWLAGSSIGAQFRDLLDALPQSWDALTGWLPGDLLGETVEDQLPQDVEAGAERLAERLPDLMGLVTGAVNTVLGSLSSVLLMLITAVYLAMEARLYRDGAIRLVPLRHRGRALEITDELGGQLARWMAGQALDMVVVAILAGLGLWLLGVPLTLILALIAGVTNIVPIVGPVFSGAIAVLVALPQGVDTALYVALLFLAIQTFEGDVLMPLIQRYAVQLPPALTIVAIVAFGGLFGFVGVVLATPLLIVALLLIRRLYVQDTLGDPDVE</sequence>
<keyword evidence="4 6" id="KW-1133">Transmembrane helix</keyword>
<dbReference type="PANTHER" id="PTHR21716">
    <property type="entry name" value="TRANSMEMBRANE PROTEIN"/>
    <property type="match status" value="1"/>
</dbReference>
<keyword evidence="5 6" id="KW-0472">Membrane</keyword>
<feature type="transmembrane region" description="Helical" evidence="6">
    <location>
        <begin position="319"/>
        <end position="349"/>
    </location>
</feature>
<feature type="transmembrane region" description="Helical" evidence="6">
    <location>
        <begin position="163"/>
        <end position="186"/>
    </location>
</feature>
<evidence type="ECO:0000256" key="6">
    <source>
        <dbReference type="SAM" id="Phobius"/>
    </source>
</evidence>
<keyword evidence="3 6" id="KW-0812">Transmembrane</keyword>
<dbReference type="InterPro" id="IPR002549">
    <property type="entry name" value="AI-2E-like"/>
</dbReference>
<proteinExistence type="inferred from homology"/>
<feature type="transmembrane region" description="Helical" evidence="6">
    <location>
        <begin position="230"/>
        <end position="254"/>
    </location>
</feature>
<dbReference type="RefSeq" id="WP_265505439.1">
    <property type="nucleotide sequence ID" value="NZ_JAOTBE010000002.1"/>
</dbReference>
<gene>
    <name evidence="7" type="ORF">ACFFIZ_12280</name>
</gene>
<dbReference type="Proteomes" id="UP001589795">
    <property type="component" value="Unassembled WGS sequence"/>
</dbReference>
<evidence type="ECO:0000256" key="1">
    <source>
        <dbReference type="ARBA" id="ARBA00004141"/>
    </source>
</evidence>
<feature type="transmembrane region" description="Helical" evidence="6">
    <location>
        <begin position="260"/>
        <end position="278"/>
    </location>
</feature>
<evidence type="ECO:0000313" key="8">
    <source>
        <dbReference type="Proteomes" id="UP001589795"/>
    </source>
</evidence>
<feature type="transmembrane region" description="Helical" evidence="6">
    <location>
        <begin position="34"/>
        <end position="60"/>
    </location>
</feature>
<dbReference type="EMBL" id="JBHLWQ010000115">
    <property type="protein sequence ID" value="MFC0201057.1"/>
    <property type="molecule type" value="Genomic_DNA"/>
</dbReference>
<dbReference type="Pfam" id="PF01594">
    <property type="entry name" value="AI-2E_transport"/>
    <property type="match status" value="1"/>
</dbReference>
<dbReference type="PANTHER" id="PTHR21716:SF62">
    <property type="entry name" value="TRANSPORT PROTEIN YDBI-RELATED"/>
    <property type="match status" value="1"/>
</dbReference>
<feature type="transmembrane region" description="Helical" evidence="6">
    <location>
        <begin position="285"/>
        <end position="307"/>
    </location>
</feature>
<evidence type="ECO:0000256" key="4">
    <source>
        <dbReference type="ARBA" id="ARBA00022989"/>
    </source>
</evidence>
<comment type="similarity">
    <text evidence="2">Belongs to the autoinducer-2 exporter (AI-2E) (TC 2.A.86) family.</text>
</comment>
<accession>A0ABV6CJY6</accession>
<evidence type="ECO:0000256" key="5">
    <source>
        <dbReference type="ARBA" id="ARBA00023136"/>
    </source>
</evidence>
<keyword evidence="8" id="KW-1185">Reference proteome</keyword>
<evidence type="ECO:0000256" key="2">
    <source>
        <dbReference type="ARBA" id="ARBA00009773"/>
    </source>
</evidence>
<feature type="transmembrane region" description="Helical" evidence="6">
    <location>
        <begin position="81"/>
        <end position="100"/>
    </location>
</feature>
<evidence type="ECO:0000256" key="3">
    <source>
        <dbReference type="ARBA" id="ARBA00022692"/>
    </source>
</evidence>
<comment type="subcellular location">
    <subcellularLocation>
        <location evidence="1">Membrane</location>
        <topology evidence="1">Multi-pass membrane protein</topology>
    </subcellularLocation>
</comment>
<name>A0ABV6CJY6_9RHOB</name>
<reference evidence="7 8" key="1">
    <citation type="submission" date="2024-09" db="EMBL/GenBank/DDBJ databases">
        <authorList>
            <person name="Sun Q."/>
            <person name="Mori K."/>
        </authorList>
    </citation>
    <scope>NUCLEOTIDE SEQUENCE [LARGE SCALE GENOMIC DNA]</scope>
    <source>
        <strain evidence="7 8">CCM 7904</strain>
    </source>
</reference>
<comment type="caution">
    <text evidence="7">The sequence shown here is derived from an EMBL/GenBank/DDBJ whole genome shotgun (WGS) entry which is preliminary data.</text>
</comment>
<organism evidence="7 8">
    <name type="scientific">Paracoccus rhizosphaerae</name>
    <dbReference type="NCBI Taxonomy" id="1133347"/>
    <lineage>
        <taxon>Bacteria</taxon>
        <taxon>Pseudomonadati</taxon>
        <taxon>Pseudomonadota</taxon>
        <taxon>Alphaproteobacteria</taxon>
        <taxon>Rhodobacterales</taxon>
        <taxon>Paracoccaceae</taxon>
        <taxon>Paracoccus</taxon>
    </lineage>
</organism>
<evidence type="ECO:0000313" key="7">
    <source>
        <dbReference type="EMBL" id="MFC0201057.1"/>
    </source>
</evidence>
<protein>
    <submittedName>
        <fullName evidence="7">AI-2E family transporter</fullName>
    </submittedName>
</protein>